<dbReference type="Proteomes" id="UP001596915">
    <property type="component" value="Unassembled WGS sequence"/>
</dbReference>
<keyword evidence="8" id="KW-1185">Reference proteome</keyword>
<dbReference type="Pfam" id="PF13476">
    <property type="entry name" value="AAA_23"/>
    <property type="match status" value="1"/>
</dbReference>
<feature type="coiled-coil region" evidence="4">
    <location>
        <begin position="368"/>
        <end position="484"/>
    </location>
</feature>
<sequence>MRLHRLTITAFGPFGTTQTIDFDALSSAGLFLLHGPTGAGKTSVLDAVCYALYGAVPGARQSPGTSLRSDHAPAELATEVALELTVGGRRLEITRSPAQPRPKKKGSGFTTEKAQSRLREYDPDDGWRPLSRSHQEIGEEITQLLGMSREQFCQVVLLPQGDFARFLRADAEARGKLLGRLFDTRRFAAVEERLAELRRGAETKVRAGDERVLAVAQRIAQAAGPAGREAPLPDIQPGEPGLAEGVLEWAATARSGARERLDIAACVLAMAEGRQSAARRALDSERELAALQQRYEETRRRAAVLEDRRPDRDRYHERLARARKADLVAPALDLRDEAERAYRMSCQARDRARAVLPGTLADAGAELLAELERRLRQELGGLEAAKRAELRSAAIDAERAGLERQARADDELIREAEVWLADWESTRDGLRARIEAAQEAATHAEQLAGRLEPARARLDAARRRDALADRVSAAAERLAAARETAAAAHESWLELRERRLRDIAAELAAELVDGEDCKVCGSADHPNPARAADGHVDRATEERALDAHRRADQARTHADRELGVVREQHATARAAAQSAVPQPRDGADATDPAAAAHVSAIAGSAGAPASGTGAVAAGPAGTGSDADPTVTELAELVDRLTGSHAEAYRTAAGMHAAREALAATEREQAERLEGRQLAERRAAARTSLREGLDREQAALEAELTAARGETGSVAGHAALLERRVGLLAAAAEAVREEETAARHRKEADDRLADAAFRAGFDTPQAAAETLLPDAEQRELQRLVDAWQSEAAAVADRLAETETRAAAERPPAAVDAARTAYDTAERLLRDASAALAAARERCAELGRLSRRAADEVRGLGPLREEYDRVARLAGLTAGTSADNERKMRLESYVLAARLEQVAAAATARLQRMSSGRYTLVHSDARTGGRRSGLGLHVVDAWTGRERDTATLSGGETFFASLALALGLADVVTDEAGGVRLDTLFIDEGFGSLDDQTLDEVLDVLDSLRERDRSVGIVSHVADLRRRIPAQLEVVKERHGSAVRHRTTGEVSG</sequence>
<gene>
    <name evidence="7" type="ORF">ACFQ2K_44000</name>
</gene>
<dbReference type="Pfam" id="PF13558">
    <property type="entry name" value="SbcC_Walker_B"/>
    <property type="match status" value="1"/>
</dbReference>
<evidence type="ECO:0000256" key="1">
    <source>
        <dbReference type="ARBA" id="ARBA00006930"/>
    </source>
</evidence>
<proteinExistence type="inferred from homology"/>
<evidence type="ECO:0000256" key="4">
    <source>
        <dbReference type="SAM" id="Coils"/>
    </source>
</evidence>
<dbReference type="InterPro" id="IPR027417">
    <property type="entry name" value="P-loop_NTPase"/>
</dbReference>
<feature type="region of interest" description="Disordered" evidence="5">
    <location>
        <begin position="570"/>
        <end position="627"/>
    </location>
</feature>
<reference evidence="8" key="1">
    <citation type="journal article" date="2019" name="Int. J. Syst. Evol. Microbiol.">
        <title>The Global Catalogue of Microorganisms (GCM) 10K type strain sequencing project: providing services to taxonomists for standard genome sequencing and annotation.</title>
        <authorList>
            <consortium name="The Broad Institute Genomics Platform"/>
            <consortium name="The Broad Institute Genome Sequencing Center for Infectious Disease"/>
            <person name="Wu L."/>
            <person name="Ma J."/>
        </authorList>
    </citation>
    <scope>NUCLEOTIDE SEQUENCE [LARGE SCALE GENOMIC DNA]</scope>
    <source>
        <strain evidence="8">JCM 12607</strain>
    </source>
</reference>
<evidence type="ECO:0000256" key="2">
    <source>
        <dbReference type="ARBA" id="ARBA00011322"/>
    </source>
</evidence>
<dbReference type="PANTHER" id="PTHR32114">
    <property type="entry name" value="ABC TRANSPORTER ABCH.3"/>
    <property type="match status" value="1"/>
</dbReference>
<evidence type="ECO:0000256" key="3">
    <source>
        <dbReference type="ARBA" id="ARBA00013368"/>
    </source>
</evidence>
<feature type="region of interest" description="Disordered" evidence="5">
    <location>
        <begin position="93"/>
        <end position="131"/>
    </location>
</feature>
<comment type="caution">
    <text evidence="7">The sequence shown here is derived from an EMBL/GenBank/DDBJ whole genome shotgun (WGS) entry which is preliminary data.</text>
</comment>
<comment type="subunit">
    <text evidence="2">Heterodimer of SbcC and SbcD.</text>
</comment>
<feature type="coiled-coil region" evidence="4">
    <location>
        <begin position="274"/>
        <end position="308"/>
    </location>
</feature>
<dbReference type="InterPro" id="IPR038729">
    <property type="entry name" value="Rad50/SbcC_AAA"/>
</dbReference>
<feature type="compositionally biased region" description="Low complexity" evidence="5">
    <location>
        <begin position="589"/>
        <end position="624"/>
    </location>
</feature>
<evidence type="ECO:0000313" key="7">
    <source>
        <dbReference type="EMBL" id="MFD0628561.1"/>
    </source>
</evidence>
<keyword evidence="4" id="KW-0175">Coiled coil</keyword>
<organism evidence="7 8">
    <name type="scientific">Streptomyces sanglieri</name>
    <dbReference type="NCBI Taxonomy" id="193460"/>
    <lineage>
        <taxon>Bacteria</taxon>
        <taxon>Bacillati</taxon>
        <taxon>Actinomycetota</taxon>
        <taxon>Actinomycetes</taxon>
        <taxon>Kitasatosporales</taxon>
        <taxon>Streptomycetaceae</taxon>
        <taxon>Streptomyces</taxon>
    </lineage>
</organism>
<protein>
    <recommendedName>
        <fullName evidence="3">Nuclease SbcCD subunit C</fullName>
    </recommendedName>
</protein>
<dbReference type="SUPFAM" id="SSF52540">
    <property type="entry name" value="P-loop containing nucleoside triphosphate hydrolases"/>
    <property type="match status" value="1"/>
</dbReference>
<dbReference type="Gene3D" id="3.40.50.300">
    <property type="entry name" value="P-loop containing nucleotide triphosphate hydrolases"/>
    <property type="match status" value="2"/>
</dbReference>
<accession>A0ABW2X7M1</accession>
<feature type="domain" description="Rad50/SbcC-type AAA" evidence="6">
    <location>
        <begin position="5"/>
        <end position="186"/>
    </location>
</feature>
<feature type="coiled-coil region" evidence="4">
    <location>
        <begin position="820"/>
        <end position="847"/>
    </location>
</feature>
<dbReference type="PANTHER" id="PTHR32114:SF2">
    <property type="entry name" value="ABC TRANSPORTER ABCH.3"/>
    <property type="match status" value="1"/>
</dbReference>
<dbReference type="EMBL" id="JBHTGL010000008">
    <property type="protein sequence ID" value="MFD0628561.1"/>
    <property type="molecule type" value="Genomic_DNA"/>
</dbReference>
<evidence type="ECO:0000256" key="5">
    <source>
        <dbReference type="SAM" id="MobiDB-lite"/>
    </source>
</evidence>
<feature type="compositionally biased region" description="Basic and acidic residues" evidence="5">
    <location>
        <begin position="114"/>
        <end position="131"/>
    </location>
</feature>
<evidence type="ECO:0000259" key="6">
    <source>
        <dbReference type="Pfam" id="PF13476"/>
    </source>
</evidence>
<comment type="similarity">
    <text evidence="1">Belongs to the SMC family. SbcC subfamily.</text>
</comment>
<evidence type="ECO:0000313" key="8">
    <source>
        <dbReference type="Proteomes" id="UP001596915"/>
    </source>
</evidence>
<name>A0ABW2X7M1_9ACTN</name>